<accession>A0A4R3LJN2</accession>
<dbReference type="SUPFAM" id="SSF81901">
    <property type="entry name" value="HCP-like"/>
    <property type="match status" value="1"/>
</dbReference>
<evidence type="ECO:0000313" key="3">
    <source>
        <dbReference type="Proteomes" id="UP000294599"/>
    </source>
</evidence>
<keyword evidence="3" id="KW-1185">Reference proteome</keyword>
<organism evidence="2 3">
    <name type="scientific">Pseudofulvimonas gallinarii</name>
    <dbReference type="NCBI Taxonomy" id="634155"/>
    <lineage>
        <taxon>Bacteria</taxon>
        <taxon>Pseudomonadati</taxon>
        <taxon>Pseudomonadota</taxon>
        <taxon>Gammaproteobacteria</taxon>
        <taxon>Lysobacterales</taxon>
        <taxon>Rhodanobacteraceae</taxon>
        <taxon>Pseudofulvimonas</taxon>
    </lineage>
</organism>
<feature type="chain" id="PRO_5020772157" description="Sel1 repeat-containing protein" evidence="1">
    <location>
        <begin position="25"/>
        <end position="246"/>
    </location>
</feature>
<dbReference type="Gene3D" id="1.25.40.10">
    <property type="entry name" value="Tetratricopeptide repeat domain"/>
    <property type="match status" value="1"/>
</dbReference>
<dbReference type="EMBL" id="SMAF01000004">
    <property type="protein sequence ID" value="TCT00021.1"/>
    <property type="molecule type" value="Genomic_DNA"/>
</dbReference>
<dbReference type="Proteomes" id="UP000294599">
    <property type="component" value="Unassembled WGS sequence"/>
</dbReference>
<reference evidence="2 3" key="1">
    <citation type="submission" date="2019-03" db="EMBL/GenBank/DDBJ databases">
        <title>Genomic Encyclopedia of Type Strains, Phase IV (KMG-IV): sequencing the most valuable type-strain genomes for metagenomic binning, comparative biology and taxonomic classification.</title>
        <authorList>
            <person name="Goeker M."/>
        </authorList>
    </citation>
    <scope>NUCLEOTIDE SEQUENCE [LARGE SCALE GENOMIC DNA]</scope>
    <source>
        <strain evidence="2 3">DSM 21944</strain>
    </source>
</reference>
<evidence type="ECO:0000256" key="1">
    <source>
        <dbReference type="SAM" id="SignalP"/>
    </source>
</evidence>
<dbReference type="RefSeq" id="WP_164484200.1">
    <property type="nucleotide sequence ID" value="NZ_JBHMFH010000001.1"/>
</dbReference>
<comment type="caution">
    <text evidence="2">The sequence shown here is derived from an EMBL/GenBank/DDBJ whole genome shotgun (WGS) entry which is preliminary data.</text>
</comment>
<gene>
    <name evidence="2" type="ORF">EDC25_1048</name>
</gene>
<evidence type="ECO:0000313" key="2">
    <source>
        <dbReference type="EMBL" id="TCT00021.1"/>
    </source>
</evidence>
<name>A0A4R3LJN2_9GAMM</name>
<protein>
    <recommendedName>
        <fullName evidence="4">Sel1 repeat-containing protein</fullName>
    </recommendedName>
</protein>
<feature type="signal peptide" evidence="1">
    <location>
        <begin position="1"/>
        <end position="24"/>
    </location>
</feature>
<keyword evidence="1" id="KW-0732">Signal</keyword>
<proteinExistence type="predicted"/>
<evidence type="ECO:0008006" key="4">
    <source>
        <dbReference type="Google" id="ProtNLM"/>
    </source>
</evidence>
<dbReference type="InterPro" id="IPR011990">
    <property type="entry name" value="TPR-like_helical_dom_sf"/>
</dbReference>
<dbReference type="AlphaFoldDB" id="A0A4R3LJN2"/>
<sequence>MRNTWKLMLGPVTAVALCAGLATASDGMRSESWQSLMPSAAIVESETFINGHPDLRWRHAGLDAMRKGDHGDAFVNFEQAARYADKPSQAMVAELYWIGHGTSRNRPLAYAWMDLAAERGNRLFLVRREYLWQQLSEAERNEAIAVGQGVYDRYGDAVAKPRQAKAMRRHQGSITGSRLGHVGNLRATSQIGDAGYMQSGIFPDMVTGELLFDRRFWQPDLYWKWQDEVLERLASEPRGLADNSRR</sequence>